<protein>
    <submittedName>
        <fullName evidence="1">Uncharacterized protein</fullName>
    </submittedName>
</protein>
<gene>
    <name evidence="1" type="ORF">J07HQW1_01668</name>
</gene>
<dbReference type="EMBL" id="KE356560">
    <property type="protein sequence ID" value="ERG91634.1"/>
    <property type="molecule type" value="Genomic_DNA"/>
</dbReference>
<dbReference type="AlphaFoldDB" id="U1MP07"/>
<reference evidence="1 2" key="1">
    <citation type="journal article" date="2013" name="PLoS ONE">
        <title>Assembly-driven community genomics of a hypersaline microbial ecosystem.</title>
        <authorList>
            <person name="Podell S."/>
            <person name="Ugalde J.A."/>
            <person name="Narasingarao P."/>
            <person name="Banfield J.F."/>
            <person name="Heidelberg K.B."/>
            <person name="Allen E.E."/>
        </authorList>
    </citation>
    <scope>NUCLEOTIDE SEQUENCE [LARGE SCALE GENOMIC DNA]</scope>
    <source>
        <strain evidence="2">J07HQW1</strain>
    </source>
</reference>
<proteinExistence type="predicted"/>
<evidence type="ECO:0000313" key="1">
    <source>
        <dbReference type="EMBL" id="ERG91634.1"/>
    </source>
</evidence>
<sequence length="61" mass="6876">MTPRTRTRLNESTTHRSALKHVDTAAPDFALLRFKYNSSCRSLTPEMDARPQPIVGASCRD</sequence>
<evidence type="ECO:0000313" key="2">
    <source>
        <dbReference type="Proteomes" id="UP000030649"/>
    </source>
</evidence>
<accession>U1MP07</accession>
<dbReference type="HOGENOM" id="CLU_2911458_0_0_2"/>
<name>U1MP07_9EURY</name>
<organism evidence="1 2">
    <name type="scientific">Haloquadratum walsbyi J07HQW1</name>
    <dbReference type="NCBI Taxonomy" id="1238424"/>
    <lineage>
        <taxon>Archaea</taxon>
        <taxon>Methanobacteriati</taxon>
        <taxon>Methanobacteriota</taxon>
        <taxon>Stenosarchaea group</taxon>
        <taxon>Halobacteria</taxon>
        <taxon>Halobacteriales</taxon>
        <taxon>Haloferacaceae</taxon>
        <taxon>Haloquadratum</taxon>
    </lineage>
</organism>
<dbReference type="Proteomes" id="UP000030649">
    <property type="component" value="Unassembled WGS sequence"/>
</dbReference>